<dbReference type="InterPro" id="IPR001851">
    <property type="entry name" value="ABC_transp_permease"/>
</dbReference>
<feature type="transmembrane region" description="Helical" evidence="9">
    <location>
        <begin position="268"/>
        <end position="287"/>
    </location>
</feature>
<comment type="caution">
    <text evidence="10">The sequence shown here is derived from an EMBL/GenBank/DDBJ whole genome shotgun (WGS) entry which is preliminary data.</text>
</comment>
<comment type="subcellular location">
    <subcellularLocation>
        <location evidence="1">Cell membrane</location>
        <topology evidence="1">Multi-pass membrane protein</topology>
    </subcellularLocation>
</comment>
<evidence type="ECO:0000256" key="7">
    <source>
        <dbReference type="ARBA" id="ARBA00023136"/>
    </source>
</evidence>
<dbReference type="EMBL" id="BANX01000007">
    <property type="protein sequence ID" value="GAC67403.1"/>
    <property type="molecule type" value="Genomic_DNA"/>
</dbReference>
<dbReference type="GO" id="GO:0022857">
    <property type="term" value="F:transmembrane transporter activity"/>
    <property type="evidence" value="ECO:0007669"/>
    <property type="project" value="InterPro"/>
</dbReference>
<evidence type="ECO:0000256" key="4">
    <source>
        <dbReference type="ARBA" id="ARBA00022519"/>
    </source>
</evidence>
<keyword evidence="5 9" id="KW-0812">Transmembrane</keyword>
<dbReference type="AlphaFoldDB" id="M0QFS2"/>
<feature type="transmembrane region" description="Helical" evidence="9">
    <location>
        <begin position="214"/>
        <end position="236"/>
    </location>
</feature>
<dbReference type="GO" id="GO:0005886">
    <property type="term" value="C:plasma membrane"/>
    <property type="evidence" value="ECO:0007669"/>
    <property type="project" value="UniProtKB-SubCell"/>
</dbReference>
<evidence type="ECO:0000256" key="3">
    <source>
        <dbReference type="ARBA" id="ARBA00022475"/>
    </source>
</evidence>
<dbReference type="eggNOG" id="COG1172">
    <property type="taxonomic scope" value="Bacteria"/>
</dbReference>
<dbReference type="CDD" id="cd06579">
    <property type="entry name" value="TM_PBP1_transp_AraH_like"/>
    <property type="match status" value="1"/>
</dbReference>
<keyword evidence="7 9" id="KW-0472">Membrane</keyword>
<dbReference type="PANTHER" id="PTHR32196">
    <property type="entry name" value="ABC TRANSPORTER PERMEASE PROTEIN YPHD-RELATED-RELATED"/>
    <property type="match status" value="1"/>
</dbReference>
<evidence type="ECO:0000313" key="11">
    <source>
        <dbReference type="Proteomes" id="UP000011666"/>
    </source>
</evidence>
<evidence type="ECO:0000256" key="1">
    <source>
        <dbReference type="ARBA" id="ARBA00004651"/>
    </source>
</evidence>
<organism evidence="10 11">
    <name type="scientific">Gordonia soli NBRC 108243</name>
    <dbReference type="NCBI Taxonomy" id="1223545"/>
    <lineage>
        <taxon>Bacteria</taxon>
        <taxon>Bacillati</taxon>
        <taxon>Actinomycetota</taxon>
        <taxon>Actinomycetes</taxon>
        <taxon>Mycobacteriales</taxon>
        <taxon>Gordoniaceae</taxon>
        <taxon>Gordonia</taxon>
    </lineage>
</organism>
<evidence type="ECO:0000256" key="8">
    <source>
        <dbReference type="ARBA" id="ARBA00039381"/>
    </source>
</evidence>
<keyword evidence="3" id="KW-1003">Cell membrane</keyword>
<keyword evidence="11" id="KW-1185">Reference proteome</keyword>
<reference evidence="10 11" key="1">
    <citation type="submission" date="2013-01" db="EMBL/GenBank/DDBJ databases">
        <title>Whole genome shotgun sequence of Gordonia soli NBRC 108243.</title>
        <authorList>
            <person name="Isaki-Nakamura S."/>
            <person name="Hosoyama A."/>
            <person name="Tsuchikane K."/>
            <person name="Ando Y."/>
            <person name="Baba S."/>
            <person name="Ohji S."/>
            <person name="Hamada M."/>
            <person name="Tamura T."/>
            <person name="Yamazoe A."/>
            <person name="Yamazaki S."/>
            <person name="Fujita N."/>
        </authorList>
    </citation>
    <scope>NUCLEOTIDE SEQUENCE [LARGE SCALE GENOMIC DNA]</scope>
    <source>
        <strain evidence="10 11">NBRC 108243</strain>
    </source>
</reference>
<sequence length="348" mass="35186">MSFDSLSRRSVASGRETVIALAIFAVCYGAVLFVTPFERNAYAFNNFVVLMTPLAIAAAGTTLVLITGGFDLSVAGTISLANVVAATTMAKYPSMLWLVIIGVIAMGLLVGLINGLLIVKVGLQSLAVTLGAFIVLTGIALVILPAPGGEVPESYALALVDPIGVLPVAAIVLAVLAVAWWLFSTSPIGVSAFAIGADRQAARMSGIKVDGVEVLCYTLAGGLYAAAGLYLTAITASGDPNSGRPFLLTCFAAMALGLVGFKGGSGSAVAAMLGAGSLIALPKLLFAAGVEDFWSGALQGVVIILALALPILGRRMSAARAASSASPTARTAVAVQASSTQNPEKVAR</sequence>
<name>M0QFS2_9ACTN</name>
<feature type="transmembrane region" description="Helical" evidence="9">
    <location>
        <begin position="96"/>
        <end position="119"/>
    </location>
</feature>
<evidence type="ECO:0000256" key="5">
    <source>
        <dbReference type="ARBA" id="ARBA00022692"/>
    </source>
</evidence>
<feature type="transmembrane region" description="Helical" evidence="9">
    <location>
        <begin position="242"/>
        <end position="261"/>
    </location>
</feature>
<dbReference type="STRING" id="1223545.GS4_07_01520"/>
<protein>
    <recommendedName>
        <fullName evidence="8">Autoinducer 2 import system permease protein LsrD</fullName>
    </recommendedName>
</protein>
<dbReference type="Proteomes" id="UP000011666">
    <property type="component" value="Unassembled WGS sequence"/>
</dbReference>
<proteinExistence type="predicted"/>
<keyword evidence="2" id="KW-0813">Transport</keyword>
<dbReference type="PANTHER" id="PTHR32196:SF71">
    <property type="entry name" value="AUTOINDUCER 2 IMPORT SYSTEM PERMEASE PROTEIN LSRD"/>
    <property type="match status" value="1"/>
</dbReference>
<evidence type="ECO:0000313" key="10">
    <source>
        <dbReference type="EMBL" id="GAC67403.1"/>
    </source>
</evidence>
<feature type="transmembrane region" description="Helical" evidence="9">
    <location>
        <begin position="293"/>
        <end position="312"/>
    </location>
</feature>
<feature type="transmembrane region" description="Helical" evidence="9">
    <location>
        <begin position="43"/>
        <end position="65"/>
    </location>
</feature>
<accession>M0QFS2</accession>
<keyword evidence="6 9" id="KW-1133">Transmembrane helix</keyword>
<gene>
    <name evidence="10" type="ORF">GS4_07_01520</name>
</gene>
<dbReference type="RefSeq" id="WP_007618541.1">
    <property type="nucleotide sequence ID" value="NZ_BANX01000007.1"/>
</dbReference>
<evidence type="ECO:0000256" key="2">
    <source>
        <dbReference type="ARBA" id="ARBA00022448"/>
    </source>
</evidence>
<dbReference type="Pfam" id="PF02653">
    <property type="entry name" value="BPD_transp_2"/>
    <property type="match status" value="1"/>
</dbReference>
<dbReference type="OrthoDB" id="9808136at2"/>
<evidence type="ECO:0000256" key="6">
    <source>
        <dbReference type="ARBA" id="ARBA00022989"/>
    </source>
</evidence>
<feature type="transmembrane region" description="Helical" evidence="9">
    <location>
        <begin position="18"/>
        <end position="37"/>
    </location>
</feature>
<feature type="transmembrane region" description="Helical" evidence="9">
    <location>
        <begin position="126"/>
        <end position="146"/>
    </location>
</feature>
<keyword evidence="4" id="KW-0997">Cell inner membrane</keyword>
<evidence type="ECO:0000256" key="9">
    <source>
        <dbReference type="SAM" id="Phobius"/>
    </source>
</evidence>
<feature type="transmembrane region" description="Helical" evidence="9">
    <location>
        <begin position="166"/>
        <end position="193"/>
    </location>
</feature>